<reference evidence="8" key="2">
    <citation type="submission" date="2023-05" db="EMBL/GenBank/DDBJ databases">
        <authorList>
            <person name="Schelkunov M.I."/>
        </authorList>
    </citation>
    <scope>NUCLEOTIDE SEQUENCE</scope>
    <source>
        <strain evidence="8">Hsosn_3</strain>
        <tissue evidence="8">Leaf</tissue>
    </source>
</reference>
<dbReference type="Proteomes" id="UP001237642">
    <property type="component" value="Unassembled WGS sequence"/>
</dbReference>
<dbReference type="GO" id="GO:0008017">
    <property type="term" value="F:microtubule binding"/>
    <property type="evidence" value="ECO:0007669"/>
    <property type="project" value="TreeGrafter"/>
</dbReference>
<dbReference type="AlphaFoldDB" id="A0AAD8MNT0"/>
<feature type="compositionally biased region" description="Basic residues" evidence="6">
    <location>
        <begin position="454"/>
        <end position="472"/>
    </location>
</feature>
<feature type="region of interest" description="Disordered" evidence="6">
    <location>
        <begin position="267"/>
        <end position="320"/>
    </location>
</feature>
<keyword evidence="9" id="KW-1185">Reference proteome</keyword>
<evidence type="ECO:0000313" key="8">
    <source>
        <dbReference type="EMBL" id="KAK1383550.1"/>
    </source>
</evidence>
<evidence type="ECO:0000256" key="1">
    <source>
        <dbReference type="ARBA" id="ARBA00004245"/>
    </source>
</evidence>
<evidence type="ECO:0000256" key="3">
    <source>
        <dbReference type="ARBA" id="ARBA00022490"/>
    </source>
</evidence>
<keyword evidence="3" id="KW-0963">Cytoplasm</keyword>
<dbReference type="GO" id="GO:0060236">
    <property type="term" value="P:regulation of mitotic spindle organization"/>
    <property type="evidence" value="ECO:0007669"/>
    <property type="project" value="InterPro"/>
</dbReference>
<dbReference type="Pfam" id="PF06886">
    <property type="entry name" value="TPX2"/>
    <property type="match status" value="1"/>
</dbReference>
<protein>
    <submittedName>
        <fullName evidence="8">TPX2 domain-containing protein</fullName>
    </submittedName>
</protein>
<reference evidence="8" key="1">
    <citation type="submission" date="2023-02" db="EMBL/GenBank/DDBJ databases">
        <title>Genome of toxic invasive species Heracleum sosnowskyi carries increased number of genes despite the absence of recent whole-genome duplications.</title>
        <authorList>
            <person name="Schelkunov M."/>
            <person name="Shtratnikova V."/>
            <person name="Makarenko M."/>
            <person name="Klepikova A."/>
            <person name="Omelchenko D."/>
            <person name="Novikova G."/>
            <person name="Obukhova E."/>
            <person name="Bogdanov V."/>
            <person name="Penin A."/>
            <person name="Logacheva M."/>
        </authorList>
    </citation>
    <scope>NUCLEOTIDE SEQUENCE</scope>
    <source>
        <strain evidence="8">Hsosn_3</strain>
        <tissue evidence="8">Leaf</tissue>
    </source>
</reference>
<sequence length="472" mass="53662">MEYSGKISGQVVTPVKTPKPNKSKSPKVSENSDPNFTSPNSKLPKSAKKPQKSAVKNPNSLALPTKIRDRKFVIAKKNFKKDKLKASQVECKCKISCNLKKCPTVAYEILRVSQEGFFKNRGNVDDCFDKDDVKDLEVVDDCSGKDRVGEDVEGEVISTDVKRMRDRFEGVEKSVSNVAEPGSGKVMNLVKAFEQLLTIPKMKDLDEKNADELEEGDEKGMGLGLGEKDLGVQGSSYSFCQSDFPLTSESLGLDPWVRSSLDSCQGSFTLSSRNSGGRRSRRNSSESSGTLGGRHWKKRHHRVTSQRPFNLRTEQRGRSKEEEFIKKVQEMMMEEEKQRIPVAQGLPWTTDEPECLVKPPVKESTRPVDLVLHSDVRAVERAGFDHQVAEKMSYIEQFKMERERQQKLAEEEEIKRLRRNELIPIAQPMPYFDRPFVPRRSLKDPTIPKEPKFHHLPQHKKIKHYKSRSAAE</sequence>
<dbReference type="PANTHER" id="PTHR14326">
    <property type="entry name" value="TARGETING PROTEIN FOR XKLP2"/>
    <property type="match status" value="1"/>
</dbReference>
<name>A0AAD8MNT0_9APIA</name>
<dbReference type="GO" id="GO:0005880">
    <property type="term" value="C:nuclear microtubule"/>
    <property type="evidence" value="ECO:0007669"/>
    <property type="project" value="TreeGrafter"/>
</dbReference>
<dbReference type="InterPro" id="IPR009675">
    <property type="entry name" value="TPX2_fam"/>
</dbReference>
<evidence type="ECO:0000256" key="5">
    <source>
        <dbReference type="ARBA" id="ARBA00023212"/>
    </source>
</evidence>
<feature type="compositionally biased region" description="Basic residues" evidence="6">
    <location>
        <begin position="294"/>
        <end position="304"/>
    </location>
</feature>
<feature type="region of interest" description="Disordered" evidence="6">
    <location>
        <begin position="434"/>
        <end position="472"/>
    </location>
</feature>
<feature type="compositionally biased region" description="Basic and acidic residues" evidence="6">
    <location>
        <begin position="441"/>
        <end position="453"/>
    </location>
</feature>
<dbReference type="GO" id="GO:0090307">
    <property type="term" value="P:mitotic spindle assembly"/>
    <property type="evidence" value="ECO:0007669"/>
    <property type="project" value="TreeGrafter"/>
</dbReference>
<proteinExistence type="inferred from homology"/>
<dbReference type="GO" id="GO:0005819">
    <property type="term" value="C:spindle"/>
    <property type="evidence" value="ECO:0007669"/>
    <property type="project" value="InterPro"/>
</dbReference>
<evidence type="ECO:0000256" key="6">
    <source>
        <dbReference type="SAM" id="MobiDB-lite"/>
    </source>
</evidence>
<dbReference type="PANTHER" id="PTHR14326:SF58">
    <property type="entry name" value="TPX2 (TARGETING PROTEIN FOR XKLP2) PROTEIN FAMILY"/>
    <property type="match status" value="1"/>
</dbReference>
<comment type="caution">
    <text evidence="8">The sequence shown here is derived from an EMBL/GenBank/DDBJ whole genome shotgun (WGS) entry which is preliminary data.</text>
</comment>
<evidence type="ECO:0000256" key="2">
    <source>
        <dbReference type="ARBA" id="ARBA00005885"/>
    </source>
</evidence>
<keyword evidence="5" id="KW-0206">Cytoskeleton</keyword>
<evidence type="ECO:0000256" key="4">
    <source>
        <dbReference type="ARBA" id="ARBA00022701"/>
    </source>
</evidence>
<dbReference type="InterPro" id="IPR027329">
    <property type="entry name" value="TPX2_C"/>
</dbReference>
<organism evidence="8 9">
    <name type="scientific">Heracleum sosnowskyi</name>
    <dbReference type="NCBI Taxonomy" id="360622"/>
    <lineage>
        <taxon>Eukaryota</taxon>
        <taxon>Viridiplantae</taxon>
        <taxon>Streptophyta</taxon>
        <taxon>Embryophyta</taxon>
        <taxon>Tracheophyta</taxon>
        <taxon>Spermatophyta</taxon>
        <taxon>Magnoliopsida</taxon>
        <taxon>eudicotyledons</taxon>
        <taxon>Gunneridae</taxon>
        <taxon>Pentapetalae</taxon>
        <taxon>asterids</taxon>
        <taxon>campanulids</taxon>
        <taxon>Apiales</taxon>
        <taxon>Apiaceae</taxon>
        <taxon>Apioideae</taxon>
        <taxon>apioid superclade</taxon>
        <taxon>Tordylieae</taxon>
        <taxon>Tordyliinae</taxon>
        <taxon>Heracleum</taxon>
    </lineage>
</organism>
<comment type="similarity">
    <text evidence="2">Belongs to the TPX2 family.</text>
</comment>
<gene>
    <name evidence="8" type="ORF">POM88_021285</name>
</gene>
<keyword evidence="4" id="KW-0493">Microtubule</keyword>
<feature type="compositionally biased region" description="Polar residues" evidence="6">
    <location>
        <begin position="33"/>
        <end position="43"/>
    </location>
</feature>
<evidence type="ECO:0000259" key="7">
    <source>
        <dbReference type="Pfam" id="PF06886"/>
    </source>
</evidence>
<feature type="domain" description="TPX2 C-terminal" evidence="7">
    <location>
        <begin position="371"/>
        <end position="446"/>
    </location>
</feature>
<dbReference type="EMBL" id="JAUIZM010000005">
    <property type="protein sequence ID" value="KAK1383550.1"/>
    <property type="molecule type" value="Genomic_DNA"/>
</dbReference>
<dbReference type="GO" id="GO:0030295">
    <property type="term" value="F:protein kinase activator activity"/>
    <property type="evidence" value="ECO:0007669"/>
    <property type="project" value="TreeGrafter"/>
</dbReference>
<evidence type="ECO:0000313" key="9">
    <source>
        <dbReference type="Proteomes" id="UP001237642"/>
    </source>
</evidence>
<comment type="subcellular location">
    <subcellularLocation>
        <location evidence="1">Cytoplasm</location>
        <location evidence="1">Cytoskeleton</location>
    </subcellularLocation>
</comment>
<accession>A0AAD8MNT0</accession>
<feature type="region of interest" description="Disordered" evidence="6">
    <location>
        <begin position="1"/>
        <end position="63"/>
    </location>
</feature>